<evidence type="ECO:0000313" key="2">
    <source>
        <dbReference type="Proteomes" id="UP000466442"/>
    </source>
</evidence>
<reference evidence="1" key="1">
    <citation type="journal article" date="2021" name="Mol. Ecol. Resour.">
        <title>Apolygus lucorum genome provides insights into omnivorousness and mesophyll feeding.</title>
        <authorList>
            <person name="Liu Y."/>
            <person name="Liu H."/>
            <person name="Wang H."/>
            <person name="Huang T."/>
            <person name="Liu B."/>
            <person name="Yang B."/>
            <person name="Yin L."/>
            <person name="Li B."/>
            <person name="Zhang Y."/>
            <person name="Zhang S."/>
            <person name="Jiang F."/>
            <person name="Zhang X."/>
            <person name="Ren Y."/>
            <person name="Wang B."/>
            <person name="Wang S."/>
            <person name="Lu Y."/>
            <person name="Wu K."/>
            <person name="Fan W."/>
            <person name="Wang G."/>
        </authorList>
    </citation>
    <scope>NUCLEOTIDE SEQUENCE</scope>
    <source>
        <strain evidence="1">12Hb</strain>
    </source>
</reference>
<dbReference type="EMBL" id="WIXP02000005">
    <property type="protein sequence ID" value="KAF6210642.1"/>
    <property type="molecule type" value="Genomic_DNA"/>
</dbReference>
<evidence type="ECO:0000313" key="1">
    <source>
        <dbReference type="EMBL" id="KAF6210642.1"/>
    </source>
</evidence>
<comment type="caution">
    <text evidence="1">The sequence shown here is derived from an EMBL/GenBank/DDBJ whole genome shotgun (WGS) entry which is preliminary data.</text>
</comment>
<dbReference type="OrthoDB" id="10656468at2759"/>
<sequence length="225" mass="25067">MLLSTLYGTVLFVFATCVAQGLGDVTCVNGSSTFENMLQGYRFDLQVANLQFVNLTDSQYDHPWTLLGVNLPIKLSLGLSGGVLGPLDQISLTNEAENCTSGLSTSITGIIKYDNLTLTFNTMTAKFLLWEIVGKTTINFAPCISTAFTNVGYLGTDCSMTFFEWQDTCDPDIELVIPNNSWTDSFVGFFVRRAFNSSPLPQNARNEMQALVNYYLTKYWCYSFR</sequence>
<organism evidence="1 2">
    <name type="scientific">Apolygus lucorum</name>
    <name type="common">Small green plant bug</name>
    <name type="synonym">Lygocoris lucorum</name>
    <dbReference type="NCBI Taxonomy" id="248454"/>
    <lineage>
        <taxon>Eukaryota</taxon>
        <taxon>Metazoa</taxon>
        <taxon>Ecdysozoa</taxon>
        <taxon>Arthropoda</taxon>
        <taxon>Hexapoda</taxon>
        <taxon>Insecta</taxon>
        <taxon>Pterygota</taxon>
        <taxon>Neoptera</taxon>
        <taxon>Paraneoptera</taxon>
        <taxon>Hemiptera</taxon>
        <taxon>Heteroptera</taxon>
        <taxon>Panheteroptera</taxon>
        <taxon>Cimicomorpha</taxon>
        <taxon>Miridae</taxon>
        <taxon>Mirini</taxon>
        <taxon>Apolygus</taxon>
    </lineage>
</organism>
<accession>A0A6A4K0F6</accession>
<evidence type="ECO:0008006" key="3">
    <source>
        <dbReference type="Google" id="ProtNLM"/>
    </source>
</evidence>
<dbReference type="AlphaFoldDB" id="A0A6A4K0F6"/>
<dbReference type="Proteomes" id="UP000466442">
    <property type="component" value="Linkage Group LG5"/>
</dbReference>
<gene>
    <name evidence="1" type="ORF">GE061_013749</name>
</gene>
<proteinExistence type="predicted"/>
<keyword evidence="2" id="KW-1185">Reference proteome</keyword>
<name>A0A6A4K0F6_APOLU</name>
<protein>
    <recommendedName>
        <fullName evidence="3">Lipid-binding serum glycoprotein N-terminal domain-containing protein</fullName>
    </recommendedName>
</protein>